<dbReference type="InterPro" id="IPR007751">
    <property type="entry name" value="DUF676_lipase-like"/>
</dbReference>
<organism evidence="3 4">
    <name type="scientific">Flavobacterium fontis</name>
    <dbReference type="NCBI Taxonomy" id="1124188"/>
    <lineage>
        <taxon>Bacteria</taxon>
        <taxon>Pseudomonadati</taxon>
        <taxon>Bacteroidota</taxon>
        <taxon>Flavobacteriia</taxon>
        <taxon>Flavobacteriales</taxon>
        <taxon>Flavobacteriaceae</taxon>
        <taxon>Flavobacterium</taxon>
    </lineage>
</organism>
<feature type="domain" description="DUF676" evidence="2">
    <location>
        <begin position="336"/>
        <end position="407"/>
    </location>
</feature>
<evidence type="ECO:0000313" key="4">
    <source>
        <dbReference type="Proteomes" id="UP000184147"/>
    </source>
</evidence>
<accession>A0A1M5AY03</accession>
<proteinExistence type="predicted"/>
<dbReference type="RefSeq" id="WP_073363008.1">
    <property type="nucleotide sequence ID" value="NZ_FQVQ01000007.1"/>
</dbReference>
<dbReference type="STRING" id="1124188.SAMN05444377_10735"/>
<protein>
    <submittedName>
        <fullName evidence="3">Por secretion system C-terminal sorting domain-containing protein</fullName>
    </submittedName>
</protein>
<dbReference type="AlphaFoldDB" id="A0A1M5AY03"/>
<dbReference type="SUPFAM" id="SSF53474">
    <property type="entry name" value="alpha/beta-Hydrolases"/>
    <property type="match status" value="1"/>
</dbReference>
<evidence type="ECO:0000256" key="1">
    <source>
        <dbReference type="ARBA" id="ARBA00022729"/>
    </source>
</evidence>
<keyword evidence="4" id="KW-1185">Reference proteome</keyword>
<evidence type="ECO:0000259" key="2">
    <source>
        <dbReference type="Pfam" id="PF05057"/>
    </source>
</evidence>
<keyword evidence="1" id="KW-0732">Signal</keyword>
<dbReference type="Proteomes" id="UP000184147">
    <property type="component" value="Unassembled WGS sequence"/>
</dbReference>
<gene>
    <name evidence="3" type="ORF">SAMN05444377_10735</name>
</gene>
<dbReference type="Gene3D" id="3.40.50.1820">
    <property type="entry name" value="alpha/beta hydrolase"/>
    <property type="match status" value="1"/>
</dbReference>
<dbReference type="InterPro" id="IPR026444">
    <property type="entry name" value="Secre_tail"/>
</dbReference>
<dbReference type="InterPro" id="IPR029058">
    <property type="entry name" value="AB_hydrolase_fold"/>
</dbReference>
<sequence length="756" mass="82767">MNQTIRVFVLGLWGITLQAQDATYDLLKSDTQTHILIDRVWCHSNIKEQAPSTLNTSLFKQIYSELQRADFDHRLPDLSVWETQRALGIAQQEIPLALLDTDFESIPQSQYANLQKNSQGLWLAKGNAHYLQQHHFTGVAPIMASSRTNAVTFTLPEQLVFSTSKTLSSLVLTLENGSTYSLQKGQKLPIAFPQSGQHTVAVALQFTDGSQSQSRFNFTTEGQVYGKSNGFTVVPNVVNTINSTLTYQGFGETAPFAGRGEYELFLDTTNGILDKPIILVDGFDPGDTRNTTAIYNQLTYGVGQNMADDLRALGFDVIVLNFPNYVRPNSTTTVDGGVDFIQRNAFVLVELLQQINAQKVGNEQNVVIGPSMGGLISRYALRYMEMNSLSHDTRLYISFDSPHLGANVPIGFQHLFNYMAFGPLGDTSMQAIVNGMLKSPAARQMLIDHLEGHLQAGSAFEFMTATNALLPTGAPNFRDAFQNELNTMGFPTTVRNVAIANGAGNGTMTGTPDMVVMDHTFNQSSSQRAIINLRFTPAAGQTNQVSRFRGQTFILFGWVTLLESLANCRYPATTAGLDSAPGGRFDMSGLATGAPGNTLITEFMDNLEIQFFDFIPTLSALAVSNPNWYSPITTNTVTPFVNYHVPNVNENHVTLTPTNQLFAYNEIVQGQLGLNSVAIAQLQVKNPMGSALELYAPAEVVASTLQLTDMTGKTIWKATLAPFSGLIRIPIDLSTGAYLLKLSNESGKKTFKLMKS</sequence>
<dbReference type="EMBL" id="FQVQ01000007">
    <property type="protein sequence ID" value="SHF35026.1"/>
    <property type="molecule type" value="Genomic_DNA"/>
</dbReference>
<dbReference type="Pfam" id="PF05057">
    <property type="entry name" value="DUF676"/>
    <property type="match status" value="1"/>
</dbReference>
<dbReference type="OrthoDB" id="4535652at2"/>
<name>A0A1M5AY03_9FLAO</name>
<reference evidence="3 4" key="1">
    <citation type="submission" date="2016-11" db="EMBL/GenBank/DDBJ databases">
        <authorList>
            <person name="Jaros S."/>
            <person name="Januszkiewicz K."/>
            <person name="Wedrychowicz H."/>
        </authorList>
    </citation>
    <scope>NUCLEOTIDE SEQUENCE [LARGE SCALE GENOMIC DNA]</scope>
    <source>
        <strain evidence="3 4">DSM 25660</strain>
    </source>
</reference>
<dbReference type="NCBIfam" id="TIGR04183">
    <property type="entry name" value="Por_Secre_tail"/>
    <property type="match status" value="1"/>
</dbReference>
<evidence type="ECO:0000313" key="3">
    <source>
        <dbReference type="EMBL" id="SHF35026.1"/>
    </source>
</evidence>